<dbReference type="GO" id="GO:0003676">
    <property type="term" value="F:nucleic acid binding"/>
    <property type="evidence" value="ECO:0007669"/>
    <property type="project" value="InterPro"/>
</dbReference>
<protein>
    <recommendedName>
        <fullName evidence="1">DDE-1 domain-containing protein</fullName>
    </recommendedName>
</protein>
<comment type="caution">
    <text evidence="2">The sequence shown here is derived from an EMBL/GenBank/DDBJ whole genome shotgun (WGS) entry which is preliminary data.</text>
</comment>
<dbReference type="InterPro" id="IPR004875">
    <property type="entry name" value="DDE_SF_endonuclease_dom"/>
</dbReference>
<organism evidence="2 3">
    <name type="scientific">Symbiodinium natans</name>
    <dbReference type="NCBI Taxonomy" id="878477"/>
    <lineage>
        <taxon>Eukaryota</taxon>
        <taxon>Sar</taxon>
        <taxon>Alveolata</taxon>
        <taxon>Dinophyceae</taxon>
        <taxon>Suessiales</taxon>
        <taxon>Symbiodiniaceae</taxon>
        <taxon>Symbiodinium</taxon>
    </lineage>
</organism>
<proteinExistence type="predicted"/>
<evidence type="ECO:0000259" key="1">
    <source>
        <dbReference type="Pfam" id="PF03184"/>
    </source>
</evidence>
<evidence type="ECO:0000313" key="3">
    <source>
        <dbReference type="Proteomes" id="UP000604046"/>
    </source>
</evidence>
<sequence length="442" mass="50000">MTAELTREIARCKQQLKRQEEEQGRAGLTLRMVRVVLCIYLLSGRADLAVACVGAFQRKRKRPGDAVALPDIVQWYESWPLGDLLTLGDPENEYDKRVKAEAERFISEFSTAAWVCQVNYDKRVAVPTLTLVQRHQRELVRRGLPASHALSSSAAGVDGQGGRPGRYMRLWAQRFRRRWNLTYGRLPNRSDLPAEELHAKATGVRPCKAASDKGAVAFFRWIDWAGQQVTLFQKDIAWINLDETSLQRDYADGKGTAVRRAWYRCNAGPTRRRPKRGNITLIALSSPHAEVQARLPQFFVGNRFLFSKRSLEAIEADVPSNLHFWRRQSSWNSTEVMLEVLDEVARVMASFPDKQPCLIMDSASMHYNKRVCLRAAFLGLWIIIIPSQTTGHLQPLDLQTFSCLKQHLRRKSIEAAVASDADAGTGSVVAAVICCKRFHDKP</sequence>
<dbReference type="AlphaFoldDB" id="A0A812SUG9"/>
<dbReference type="Pfam" id="PF03184">
    <property type="entry name" value="DDE_1"/>
    <property type="match status" value="1"/>
</dbReference>
<dbReference type="Proteomes" id="UP000604046">
    <property type="component" value="Unassembled WGS sequence"/>
</dbReference>
<evidence type="ECO:0000313" key="2">
    <source>
        <dbReference type="EMBL" id="CAE7497240.1"/>
    </source>
</evidence>
<name>A0A812SUG9_9DINO</name>
<reference evidence="2" key="1">
    <citation type="submission" date="2021-02" db="EMBL/GenBank/DDBJ databases">
        <authorList>
            <person name="Dougan E. K."/>
            <person name="Rhodes N."/>
            <person name="Thang M."/>
            <person name="Chan C."/>
        </authorList>
    </citation>
    <scope>NUCLEOTIDE SEQUENCE</scope>
</reference>
<gene>
    <name evidence="2" type="ORF">SNAT2548_LOCUS27850</name>
</gene>
<dbReference type="EMBL" id="CAJNDS010002493">
    <property type="protein sequence ID" value="CAE7497240.1"/>
    <property type="molecule type" value="Genomic_DNA"/>
</dbReference>
<keyword evidence="3" id="KW-1185">Reference proteome</keyword>
<feature type="domain" description="DDE-1" evidence="1">
    <location>
        <begin position="312"/>
        <end position="420"/>
    </location>
</feature>
<accession>A0A812SUG9</accession>